<dbReference type="InterPro" id="IPR037176">
    <property type="entry name" value="Osmotin/thaumatin-like_sf"/>
</dbReference>
<proteinExistence type="predicted"/>
<dbReference type="KEGG" id="bdi:100842912"/>
<evidence type="ECO:0000256" key="1">
    <source>
        <dbReference type="ARBA" id="ARBA00022821"/>
    </source>
</evidence>
<dbReference type="OrthoDB" id="430315at2759"/>
<reference evidence="4 5" key="1">
    <citation type="journal article" date="2010" name="Nature">
        <title>Genome sequencing and analysis of the model grass Brachypodium distachyon.</title>
        <authorList>
            <consortium name="International Brachypodium Initiative"/>
        </authorList>
    </citation>
    <scope>NUCLEOTIDE SEQUENCE [LARGE SCALE GENOMIC DNA]</scope>
    <source>
        <strain evidence="4">Bd21</strain>
        <strain evidence="5">cv. Bd21</strain>
    </source>
</reference>
<keyword evidence="6" id="KW-1185">Reference proteome</keyword>
<evidence type="ECO:0008006" key="7">
    <source>
        <dbReference type="Google" id="ProtNLM"/>
    </source>
</evidence>
<dbReference type="GO" id="GO:0006952">
    <property type="term" value="P:defense response"/>
    <property type="evidence" value="ECO:0000318"/>
    <property type="project" value="GO_Central"/>
</dbReference>
<evidence type="ECO:0000313" key="6">
    <source>
        <dbReference type="Proteomes" id="UP000008810"/>
    </source>
</evidence>
<feature type="disulfide bond" evidence="2">
    <location>
        <begin position="84"/>
        <end position="94"/>
    </location>
</feature>
<dbReference type="HOGENOM" id="CLU_043181_2_0_1"/>
<dbReference type="Gramene" id="KQJ86237">
    <property type="protein sequence ID" value="KQJ86237"/>
    <property type="gene ID" value="BRADI_4g04150v3"/>
</dbReference>
<dbReference type="Gene3D" id="2.60.110.10">
    <property type="entry name" value="Thaumatin"/>
    <property type="match status" value="1"/>
</dbReference>
<dbReference type="AlphaFoldDB" id="I1IHC3"/>
<accession>I1IHC3</accession>
<evidence type="ECO:0000256" key="2">
    <source>
        <dbReference type="PIRSR" id="PIRSR002703-1"/>
    </source>
</evidence>
<organism evidence="4">
    <name type="scientific">Brachypodium distachyon</name>
    <name type="common">Purple false brome</name>
    <name type="synonym">Trachynia distachya</name>
    <dbReference type="NCBI Taxonomy" id="15368"/>
    <lineage>
        <taxon>Eukaryota</taxon>
        <taxon>Viridiplantae</taxon>
        <taxon>Streptophyta</taxon>
        <taxon>Embryophyta</taxon>
        <taxon>Tracheophyta</taxon>
        <taxon>Spermatophyta</taxon>
        <taxon>Magnoliopsida</taxon>
        <taxon>Liliopsida</taxon>
        <taxon>Poales</taxon>
        <taxon>Poaceae</taxon>
        <taxon>BOP clade</taxon>
        <taxon>Pooideae</taxon>
        <taxon>Stipodae</taxon>
        <taxon>Brachypodieae</taxon>
        <taxon>Brachypodium</taxon>
    </lineage>
</organism>
<protein>
    <recommendedName>
        <fullName evidence="7">Osmotin-like protein</fullName>
    </recommendedName>
</protein>
<dbReference type="STRING" id="15368.I1IHC3"/>
<keyword evidence="2" id="KW-1015">Disulfide bond</keyword>
<dbReference type="EMBL" id="CM000883">
    <property type="protein sequence ID" value="KQJ86237.1"/>
    <property type="molecule type" value="Genomic_DNA"/>
</dbReference>
<dbReference type="SUPFAM" id="SSF49870">
    <property type="entry name" value="Osmotin, thaumatin-like protein"/>
    <property type="match status" value="1"/>
</dbReference>
<keyword evidence="1" id="KW-0611">Plant defense</keyword>
<dbReference type="Proteomes" id="UP000008810">
    <property type="component" value="Chromosome 4"/>
</dbReference>
<dbReference type="Pfam" id="PF00314">
    <property type="entry name" value="Thaumatin"/>
    <property type="match status" value="1"/>
</dbReference>
<keyword evidence="3" id="KW-0732">Signal</keyword>
<dbReference type="GeneID" id="100842912"/>
<evidence type="ECO:0000256" key="3">
    <source>
        <dbReference type="SAM" id="SignalP"/>
    </source>
</evidence>
<feature type="disulfide bond" evidence="2">
    <location>
        <begin position="160"/>
        <end position="172"/>
    </location>
</feature>
<feature type="chain" id="PRO_5014095307" description="Osmotin-like protein" evidence="3">
    <location>
        <begin position="24"/>
        <end position="218"/>
    </location>
</feature>
<evidence type="ECO:0000313" key="4">
    <source>
        <dbReference type="EMBL" id="KQJ86237.1"/>
    </source>
</evidence>
<gene>
    <name evidence="5" type="primary">LOC100842912</name>
    <name evidence="4" type="ORF">BRADI_4g04150v3</name>
</gene>
<dbReference type="SMART" id="SM00205">
    <property type="entry name" value="THN"/>
    <property type="match status" value="1"/>
</dbReference>
<dbReference type="RefSeq" id="XP_003579279.1">
    <property type="nucleotide sequence ID" value="XM_003579231.3"/>
</dbReference>
<dbReference type="FunFam" id="2.60.110.10:FF:000007">
    <property type="entry name" value="Osmotin-like protein"/>
    <property type="match status" value="1"/>
</dbReference>
<dbReference type="EnsemblPlants" id="KQJ86237">
    <property type="protein sequence ID" value="KQJ86237"/>
    <property type="gene ID" value="BRADI_4g04150v3"/>
</dbReference>
<dbReference type="PROSITE" id="PS51367">
    <property type="entry name" value="THAUMATIN_2"/>
    <property type="match status" value="1"/>
</dbReference>
<evidence type="ECO:0000313" key="5">
    <source>
        <dbReference type="EnsemblPlants" id="KQJ86237"/>
    </source>
</evidence>
<name>I1IHC3_BRADI</name>
<feature type="signal peptide" evidence="3">
    <location>
        <begin position="1"/>
        <end position="23"/>
    </location>
</feature>
<dbReference type="InterPro" id="IPR001938">
    <property type="entry name" value="Thaumatin"/>
</dbReference>
<reference evidence="4" key="2">
    <citation type="submission" date="2017-06" db="EMBL/GenBank/DDBJ databases">
        <title>WGS assembly of Brachypodium distachyon.</title>
        <authorList>
            <consortium name="The International Brachypodium Initiative"/>
            <person name="Lucas S."/>
            <person name="Harmon-Smith M."/>
            <person name="Lail K."/>
            <person name="Tice H."/>
            <person name="Grimwood J."/>
            <person name="Bruce D."/>
            <person name="Barry K."/>
            <person name="Shu S."/>
            <person name="Lindquist E."/>
            <person name="Wang M."/>
            <person name="Pitluck S."/>
            <person name="Vogel J.P."/>
            <person name="Garvin D.F."/>
            <person name="Mockler T.C."/>
            <person name="Schmutz J."/>
            <person name="Rokhsar D."/>
            <person name="Bevan M.W."/>
        </authorList>
    </citation>
    <scope>NUCLEOTIDE SEQUENCE</scope>
    <source>
        <strain evidence="4">Bd21</strain>
    </source>
</reference>
<sequence length="218" mass="23078">MATNLAIAAFLLATTLFSSSSSAARETILTIHNLCPYPVWPLFTPDSGFPALCDRVVRLVPNGVISVRFPDTPWSGRVTTRTGCDGTGRPRLHCATGSAPPSTVAQLMVHYGGVEDRAVYSVSLVDGFNVPMVITPQGGGGTGHWLCTPMGCAVDLNRDCPPDQRASGGAACRGPRGYFKALCPEARTTPGDRDPVPQSCRAPEELKIVLCQPTPTQP</sequence>
<dbReference type="eggNOG" id="KOG0800">
    <property type="taxonomic scope" value="Eukaryota"/>
</dbReference>
<reference evidence="5" key="3">
    <citation type="submission" date="2018-08" db="UniProtKB">
        <authorList>
            <consortium name="EnsemblPlants"/>
        </authorList>
    </citation>
    <scope>IDENTIFICATION</scope>
    <source>
        <strain evidence="5">cv. Bd21</strain>
    </source>
</reference>
<dbReference type="PANTHER" id="PTHR31048">
    <property type="entry name" value="OS03G0233200 PROTEIN"/>
    <property type="match status" value="1"/>
</dbReference>